<evidence type="ECO:0000313" key="3">
    <source>
        <dbReference type="Proteomes" id="UP001177023"/>
    </source>
</evidence>
<feature type="non-terminal residue" evidence="2">
    <location>
        <position position="113"/>
    </location>
</feature>
<proteinExistence type="predicted"/>
<dbReference type="EMBL" id="CATQJA010001741">
    <property type="protein sequence ID" value="CAJ0568454.1"/>
    <property type="molecule type" value="Genomic_DNA"/>
</dbReference>
<protein>
    <submittedName>
        <fullName evidence="2">Uncharacterized protein</fullName>
    </submittedName>
</protein>
<keyword evidence="3" id="KW-1185">Reference proteome</keyword>
<name>A0AA36CG89_9BILA</name>
<dbReference type="AlphaFoldDB" id="A0AA36CG89"/>
<reference evidence="2" key="1">
    <citation type="submission" date="2023-06" db="EMBL/GenBank/DDBJ databases">
        <authorList>
            <person name="Delattre M."/>
        </authorList>
    </citation>
    <scope>NUCLEOTIDE SEQUENCE</scope>
    <source>
        <strain evidence="2">AF72</strain>
    </source>
</reference>
<keyword evidence="1" id="KW-0472">Membrane</keyword>
<keyword evidence="1" id="KW-0812">Transmembrane</keyword>
<feature type="transmembrane region" description="Helical" evidence="1">
    <location>
        <begin position="59"/>
        <end position="85"/>
    </location>
</feature>
<evidence type="ECO:0000256" key="1">
    <source>
        <dbReference type="SAM" id="Phobius"/>
    </source>
</evidence>
<accession>A0AA36CG89</accession>
<evidence type="ECO:0000313" key="2">
    <source>
        <dbReference type="EMBL" id="CAJ0568454.1"/>
    </source>
</evidence>
<dbReference type="Proteomes" id="UP001177023">
    <property type="component" value="Unassembled WGS sequence"/>
</dbReference>
<keyword evidence="1" id="KW-1133">Transmembrane helix</keyword>
<gene>
    <name evidence="2" type="ORF">MSPICULIGERA_LOCUS6972</name>
</gene>
<sequence>MPDPMTSTEAVNTTTASDYEDYVPNGCSDSEGYFYTNAYESTVGWDGLPNRDDKNQRSVYFIFTAMCTYGPVIIILNIYCIQLIYRRHLLTKSVKFILMLDSGCRLFEGFATV</sequence>
<organism evidence="2 3">
    <name type="scientific">Mesorhabditis spiculigera</name>
    <dbReference type="NCBI Taxonomy" id="96644"/>
    <lineage>
        <taxon>Eukaryota</taxon>
        <taxon>Metazoa</taxon>
        <taxon>Ecdysozoa</taxon>
        <taxon>Nematoda</taxon>
        <taxon>Chromadorea</taxon>
        <taxon>Rhabditida</taxon>
        <taxon>Rhabditina</taxon>
        <taxon>Rhabditomorpha</taxon>
        <taxon>Rhabditoidea</taxon>
        <taxon>Rhabditidae</taxon>
        <taxon>Mesorhabditinae</taxon>
        <taxon>Mesorhabditis</taxon>
    </lineage>
</organism>
<comment type="caution">
    <text evidence="2">The sequence shown here is derived from an EMBL/GenBank/DDBJ whole genome shotgun (WGS) entry which is preliminary data.</text>
</comment>